<keyword evidence="4" id="KW-1185">Reference proteome</keyword>
<feature type="domain" description="Rad60/SUMO-like" evidence="2">
    <location>
        <begin position="17"/>
        <end position="58"/>
    </location>
</feature>
<reference evidence="3 4" key="1">
    <citation type="journal article" date="2011" name="Proc. Natl. Acad. Sci. U.S.A.">
        <title>Genetic diversity and population structure of the endangered marsupial Sarcophilus harrisii (Tasmanian devil).</title>
        <authorList>
            <person name="Miller W."/>
            <person name="Hayes V.M."/>
            <person name="Ratan A."/>
            <person name="Petersen D.C."/>
            <person name="Wittekindt N.E."/>
            <person name="Miller J."/>
            <person name="Walenz B."/>
            <person name="Knight J."/>
            <person name="Qi J."/>
            <person name="Zhao F."/>
            <person name="Wang Q."/>
            <person name="Bedoya-Reina O.C."/>
            <person name="Katiyar N."/>
            <person name="Tomsho L.P."/>
            <person name="Kasson L.M."/>
            <person name="Hardie R.A."/>
            <person name="Woodbridge P."/>
            <person name="Tindall E.A."/>
            <person name="Bertelsen M.F."/>
            <person name="Dixon D."/>
            <person name="Pyecroft S."/>
            <person name="Helgen K.M."/>
            <person name="Lesk A.M."/>
            <person name="Pringle T.H."/>
            <person name="Patterson N."/>
            <person name="Zhang Y."/>
            <person name="Kreiss A."/>
            <person name="Woods G.M."/>
            <person name="Jones M.E."/>
            <person name="Schuster S.C."/>
        </authorList>
    </citation>
    <scope>NUCLEOTIDE SEQUENCE [LARGE SCALE GENOMIC DNA]</scope>
</reference>
<dbReference type="Gene3D" id="3.10.20.90">
    <property type="entry name" value="Phosphatidylinositol 3-kinase Catalytic Subunit, Chain A, domain 1"/>
    <property type="match status" value="1"/>
</dbReference>
<evidence type="ECO:0000313" key="3">
    <source>
        <dbReference type="Ensembl" id="ENSSHAP00000041995.1"/>
    </source>
</evidence>
<dbReference type="Ensembl" id="ENSSHAT00000041843.1">
    <property type="protein sequence ID" value="ENSSHAP00000041995.1"/>
    <property type="gene ID" value="ENSSHAG00000024165.1"/>
</dbReference>
<evidence type="ECO:0000256" key="1">
    <source>
        <dbReference type="ARBA" id="ARBA00022499"/>
    </source>
</evidence>
<reference evidence="3" key="3">
    <citation type="submission" date="2025-09" db="UniProtKB">
        <authorList>
            <consortium name="Ensembl"/>
        </authorList>
    </citation>
    <scope>IDENTIFICATION</scope>
</reference>
<dbReference type="PANTHER" id="PTHR10562">
    <property type="entry name" value="SMALL UBIQUITIN-RELATED MODIFIER"/>
    <property type="match status" value="1"/>
</dbReference>
<accession>A0A7N4PT05</accession>
<dbReference type="InterPro" id="IPR029071">
    <property type="entry name" value="Ubiquitin-like_domsf"/>
</dbReference>
<dbReference type="Pfam" id="PF11976">
    <property type="entry name" value="Rad60-SLD"/>
    <property type="match status" value="1"/>
</dbReference>
<proteinExistence type="predicted"/>
<dbReference type="Proteomes" id="UP000007648">
    <property type="component" value="Unassembled WGS sequence"/>
</dbReference>
<reference evidence="3" key="2">
    <citation type="submission" date="2025-08" db="UniProtKB">
        <authorList>
            <consortium name="Ensembl"/>
        </authorList>
    </citation>
    <scope>IDENTIFICATION</scope>
</reference>
<dbReference type="AlphaFoldDB" id="A0A7N4PT05"/>
<evidence type="ECO:0000259" key="2">
    <source>
        <dbReference type="Pfam" id="PF11976"/>
    </source>
</evidence>
<organism evidence="3 4">
    <name type="scientific">Sarcophilus harrisii</name>
    <name type="common">Tasmanian devil</name>
    <name type="synonym">Sarcophilus laniarius</name>
    <dbReference type="NCBI Taxonomy" id="9305"/>
    <lineage>
        <taxon>Eukaryota</taxon>
        <taxon>Metazoa</taxon>
        <taxon>Chordata</taxon>
        <taxon>Craniata</taxon>
        <taxon>Vertebrata</taxon>
        <taxon>Euteleostomi</taxon>
        <taxon>Mammalia</taxon>
        <taxon>Metatheria</taxon>
        <taxon>Dasyuromorphia</taxon>
        <taxon>Dasyuridae</taxon>
        <taxon>Sarcophilus</taxon>
    </lineage>
</organism>
<protein>
    <recommendedName>
        <fullName evidence="2">Rad60/SUMO-like domain-containing protein</fullName>
    </recommendedName>
</protein>
<dbReference type="InParanoid" id="A0A7N4PT05"/>
<name>A0A7N4PT05_SARHA</name>
<evidence type="ECO:0000313" key="4">
    <source>
        <dbReference type="Proteomes" id="UP000007648"/>
    </source>
</evidence>
<dbReference type="GeneTree" id="ENSGT00940000169203"/>
<sequence>MAKKKPKQGVKTENDHLNLKVPGQDDSVVQFKIKRHTLLSKLMKAYCKQHTHLQRIKIQSIYSGSRQEVFIIKREIATLLQNYAPKENNTFTYIFLSSFDSLSMQRTLSSRQIPISLPRRWVRSLPVSSMRNAEKLSFHNSEIVVQDSGDQEIFRM</sequence>
<keyword evidence="1" id="KW-1017">Isopeptide bond</keyword>
<dbReference type="InterPro" id="IPR022617">
    <property type="entry name" value="Rad60/SUMO-like_dom"/>
</dbReference>
<dbReference type="SUPFAM" id="SSF54236">
    <property type="entry name" value="Ubiquitin-like"/>
    <property type="match status" value="1"/>
</dbReference>